<name>A0A4S1DWS0_9FLAO</name>
<organism evidence="2 3">
    <name type="scientific">Flavivirga rizhaonensis</name>
    <dbReference type="NCBI Taxonomy" id="2559571"/>
    <lineage>
        <taxon>Bacteria</taxon>
        <taxon>Pseudomonadati</taxon>
        <taxon>Bacteroidota</taxon>
        <taxon>Flavobacteriia</taxon>
        <taxon>Flavobacteriales</taxon>
        <taxon>Flavobacteriaceae</taxon>
        <taxon>Flavivirga</taxon>
    </lineage>
</organism>
<feature type="transmembrane region" description="Helical" evidence="1">
    <location>
        <begin position="9"/>
        <end position="29"/>
    </location>
</feature>
<dbReference type="Proteomes" id="UP000307602">
    <property type="component" value="Unassembled WGS sequence"/>
</dbReference>
<keyword evidence="3" id="KW-1185">Reference proteome</keyword>
<gene>
    <name evidence="2" type="ORF">EM932_10410</name>
</gene>
<keyword evidence="1" id="KW-0812">Transmembrane</keyword>
<evidence type="ECO:0000256" key="1">
    <source>
        <dbReference type="SAM" id="Phobius"/>
    </source>
</evidence>
<reference evidence="2 3" key="1">
    <citation type="submission" date="2019-04" db="EMBL/GenBank/DDBJ databases">
        <authorList>
            <person name="Liu A."/>
        </authorList>
    </citation>
    <scope>NUCLEOTIDE SEQUENCE [LARGE SCALE GENOMIC DNA]</scope>
    <source>
        <strain evidence="2 3">RZ03</strain>
    </source>
</reference>
<sequence length="132" mass="15189">MTLKFNKKYLIIALIIFTIEVLIAIYLKYGFIRHTFGDYLVVILLYCFIKSFFKAAPIIVAIPVLIFSYIIELLQLINILDMLNLNNNHLLKLILGSTFHVSDLVAYTLGIITVLIIEYSITKFSLKKTNNL</sequence>
<comment type="caution">
    <text evidence="2">The sequence shown here is derived from an EMBL/GenBank/DDBJ whole genome shotgun (WGS) entry which is preliminary data.</text>
</comment>
<dbReference type="EMBL" id="SRSO01000012">
    <property type="protein sequence ID" value="TGV02580.1"/>
    <property type="molecule type" value="Genomic_DNA"/>
</dbReference>
<evidence type="ECO:0000313" key="3">
    <source>
        <dbReference type="Proteomes" id="UP000307602"/>
    </source>
</evidence>
<keyword evidence="1" id="KW-0472">Membrane</keyword>
<dbReference type="RefSeq" id="WP_135877127.1">
    <property type="nucleotide sequence ID" value="NZ_SRSO01000012.1"/>
</dbReference>
<feature type="transmembrane region" description="Helical" evidence="1">
    <location>
        <begin position="100"/>
        <end position="121"/>
    </location>
</feature>
<dbReference type="InterPro" id="IPR021257">
    <property type="entry name" value="DUF2809"/>
</dbReference>
<dbReference type="AlphaFoldDB" id="A0A4S1DWS0"/>
<proteinExistence type="predicted"/>
<dbReference type="Pfam" id="PF10990">
    <property type="entry name" value="DUF2809"/>
    <property type="match status" value="1"/>
</dbReference>
<dbReference type="OrthoDB" id="5360192at2"/>
<protein>
    <submittedName>
        <fullName evidence="2">DUF2809 domain-containing protein</fullName>
    </submittedName>
</protein>
<feature type="transmembrane region" description="Helical" evidence="1">
    <location>
        <begin position="60"/>
        <end position="80"/>
    </location>
</feature>
<evidence type="ECO:0000313" key="2">
    <source>
        <dbReference type="EMBL" id="TGV02580.1"/>
    </source>
</evidence>
<keyword evidence="1" id="KW-1133">Transmembrane helix</keyword>
<accession>A0A4S1DWS0</accession>